<comment type="caution">
    <text evidence="2">The sequence shown here is derived from an EMBL/GenBank/DDBJ whole genome shotgun (WGS) entry which is preliminary data.</text>
</comment>
<reference evidence="2 3" key="1">
    <citation type="submission" date="2017-03" db="EMBL/GenBank/DDBJ databases">
        <title>Genome of the blue death feigning beetle - Asbolus verrucosus.</title>
        <authorList>
            <person name="Rider S.D."/>
        </authorList>
    </citation>
    <scope>NUCLEOTIDE SEQUENCE [LARGE SCALE GENOMIC DNA]</scope>
    <source>
        <strain evidence="2">Butters</strain>
        <tissue evidence="2">Head and leg muscle</tissue>
    </source>
</reference>
<protein>
    <recommendedName>
        <fullName evidence="4">Protein sleepless</fullName>
    </recommendedName>
</protein>
<sequence>MATKANAFVVVTLLLAYINLVEPLRCYECTASLGNNANCETLDYLQPRVCSQNSVCARYVLQKPNVEILFRRCAPENVCDLVNREFENNPSVTVKECNICSEDECNSSN</sequence>
<evidence type="ECO:0008006" key="4">
    <source>
        <dbReference type="Google" id="ProtNLM"/>
    </source>
</evidence>
<dbReference type="OrthoDB" id="6766404at2759"/>
<dbReference type="AlphaFoldDB" id="A0A482V9V6"/>
<name>A0A482V9V6_ASBVE</name>
<proteinExistence type="predicted"/>
<dbReference type="EMBL" id="QDEB01123138">
    <property type="protein sequence ID" value="RZB40014.1"/>
    <property type="molecule type" value="Genomic_DNA"/>
</dbReference>
<dbReference type="Proteomes" id="UP000292052">
    <property type="component" value="Unassembled WGS sequence"/>
</dbReference>
<evidence type="ECO:0000256" key="1">
    <source>
        <dbReference type="SAM" id="SignalP"/>
    </source>
</evidence>
<dbReference type="InterPro" id="IPR045860">
    <property type="entry name" value="Snake_toxin-like_sf"/>
</dbReference>
<organism evidence="2 3">
    <name type="scientific">Asbolus verrucosus</name>
    <name type="common">Desert ironclad beetle</name>
    <dbReference type="NCBI Taxonomy" id="1661398"/>
    <lineage>
        <taxon>Eukaryota</taxon>
        <taxon>Metazoa</taxon>
        <taxon>Ecdysozoa</taxon>
        <taxon>Arthropoda</taxon>
        <taxon>Hexapoda</taxon>
        <taxon>Insecta</taxon>
        <taxon>Pterygota</taxon>
        <taxon>Neoptera</taxon>
        <taxon>Endopterygota</taxon>
        <taxon>Coleoptera</taxon>
        <taxon>Polyphaga</taxon>
        <taxon>Cucujiformia</taxon>
        <taxon>Tenebrionidae</taxon>
        <taxon>Pimeliinae</taxon>
        <taxon>Asbolus</taxon>
    </lineage>
</organism>
<gene>
    <name evidence="2" type="ORF">BDFB_004753</name>
</gene>
<evidence type="ECO:0000313" key="3">
    <source>
        <dbReference type="Proteomes" id="UP000292052"/>
    </source>
</evidence>
<dbReference type="SUPFAM" id="SSF57302">
    <property type="entry name" value="Snake toxin-like"/>
    <property type="match status" value="1"/>
</dbReference>
<keyword evidence="3" id="KW-1185">Reference proteome</keyword>
<dbReference type="Gene3D" id="2.10.60.10">
    <property type="entry name" value="CD59"/>
    <property type="match status" value="1"/>
</dbReference>
<feature type="chain" id="PRO_5019827372" description="Protein sleepless" evidence="1">
    <location>
        <begin position="24"/>
        <end position="109"/>
    </location>
</feature>
<feature type="signal peptide" evidence="1">
    <location>
        <begin position="1"/>
        <end position="23"/>
    </location>
</feature>
<evidence type="ECO:0000313" key="2">
    <source>
        <dbReference type="EMBL" id="RZB40014.1"/>
    </source>
</evidence>
<accession>A0A482V9V6</accession>
<keyword evidence="1" id="KW-0732">Signal</keyword>